<organism evidence="2 3">
    <name type="scientific">Dendrobium nobile</name>
    <name type="common">Orchid</name>
    <dbReference type="NCBI Taxonomy" id="94219"/>
    <lineage>
        <taxon>Eukaryota</taxon>
        <taxon>Viridiplantae</taxon>
        <taxon>Streptophyta</taxon>
        <taxon>Embryophyta</taxon>
        <taxon>Tracheophyta</taxon>
        <taxon>Spermatophyta</taxon>
        <taxon>Magnoliopsida</taxon>
        <taxon>Liliopsida</taxon>
        <taxon>Asparagales</taxon>
        <taxon>Orchidaceae</taxon>
        <taxon>Epidendroideae</taxon>
        <taxon>Malaxideae</taxon>
        <taxon>Dendrobiinae</taxon>
        <taxon>Dendrobium</taxon>
    </lineage>
</organism>
<feature type="domain" description="Reverse transcriptase zinc-binding" evidence="1">
    <location>
        <begin position="183"/>
        <end position="254"/>
    </location>
</feature>
<evidence type="ECO:0000259" key="1">
    <source>
        <dbReference type="Pfam" id="PF13966"/>
    </source>
</evidence>
<accession>A0A8T3BE22</accession>
<evidence type="ECO:0000313" key="3">
    <source>
        <dbReference type="Proteomes" id="UP000829196"/>
    </source>
</evidence>
<dbReference type="OrthoDB" id="685916at2759"/>
<proteinExistence type="predicted"/>
<gene>
    <name evidence="2" type="ORF">KFK09_011961</name>
</gene>
<keyword evidence="3" id="KW-1185">Reference proteome</keyword>
<evidence type="ECO:0000313" key="2">
    <source>
        <dbReference type="EMBL" id="KAI0511332.1"/>
    </source>
</evidence>
<dbReference type="PANTHER" id="PTHR33116">
    <property type="entry name" value="REVERSE TRANSCRIPTASE ZINC-BINDING DOMAIN-CONTAINING PROTEIN-RELATED-RELATED"/>
    <property type="match status" value="1"/>
</dbReference>
<dbReference type="AlphaFoldDB" id="A0A8T3BE22"/>
<protein>
    <recommendedName>
        <fullName evidence="1">Reverse transcriptase zinc-binding domain-containing protein</fullName>
    </recommendedName>
</protein>
<comment type="caution">
    <text evidence="2">The sequence shown here is derived from an EMBL/GenBank/DDBJ whole genome shotgun (WGS) entry which is preliminary data.</text>
</comment>
<name>A0A8T3BE22_DENNO</name>
<dbReference type="PANTHER" id="PTHR33116:SF78">
    <property type="entry name" value="OS12G0587133 PROTEIN"/>
    <property type="match status" value="1"/>
</dbReference>
<dbReference type="EMBL" id="JAGYWB010000009">
    <property type="protein sequence ID" value="KAI0511332.1"/>
    <property type="molecule type" value="Genomic_DNA"/>
</dbReference>
<dbReference type="Pfam" id="PF13966">
    <property type="entry name" value="zf-RVT"/>
    <property type="match status" value="1"/>
</dbReference>
<dbReference type="InterPro" id="IPR026960">
    <property type="entry name" value="RVT-Znf"/>
</dbReference>
<sequence length="374" mass="43279">MNKAEYLTDRKMHIISWKSVVKPKIKGGLGIPSLDSLYHGVACSLIWRLYNSKSLLGLWFKENYESPWKPPPTSASNFWKLICNKASTLRDSISFKVGLNSYLSIFWDPWFFGTSLGNSLVCHSRNGCWVKDIILNGVWNVPAGWSNDICGKIQEIAIEEEDELVWVGVTKPIFKNFTALFYSDMDNVDWCKFIWHKKHALRYACYAWMAIQGKLKTADSLIRRSIPAPPYCNFCLEHFENHSHLFFGCDFTFEVLSKLLPAVNGFYLRPNLFQFFCSSFSRGFARVFFTSSQAVRLYLLRLKGFLHESPSAPSLLFDFDRSTTFLSCRIECLDILIGSNYWEVARCKGNYLSPFARFFGQIPNIVNQRNFRIY</sequence>
<reference evidence="2" key="1">
    <citation type="journal article" date="2022" name="Front. Genet.">
        <title>Chromosome-Scale Assembly of the Dendrobium nobile Genome Provides Insights Into the Molecular Mechanism of the Biosynthesis of the Medicinal Active Ingredient of Dendrobium.</title>
        <authorList>
            <person name="Xu Q."/>
            <person name="Niu S.-C."/>
            <person name="Li K.-L."/>
            <person name="Zheng P.-J."/>
            <person name="Zhang X.-J."/>
            <person name="Jia Y."/>
            <person name="Liu Y."/>
            <person name="Niu Y.-X."/>
            <person name="Yu L.-H."/>
            <person name="Chen D.-F."/>
            <person name="Zhang G.-Q."/>
        </authorList>
    </citation>
    <scope>NUCLEOTIDE SEQUENCE</scope>
    <source>
        <tissue evidence="2">Leaf</tissue>
    </source>
</reference>
<dbReference type="Proteomes" id="UP000829196">
    <property type="component" value="Unassembled WGS sequence"/>
</dbReference>